<dbReference type="Gramene" id="A05p28330.2_BraZ1">
    <property type="protein sequence ID" value="A05p28330.2_BraZ1.CDS.1"/>
    <property type="gene ID" value="A05g28330.2_BraZ1"/>
</dbReference>
<protein>
    <submittedName>
        <fullName evidence="1">Uncharacterized protein</fullName>
    </submittedName>
</protein>
<dbReference type="AlphaFoldDB" id="A0A8D9DMB0"/>
<evidence type="ECO:0000313" key="1">
    <source>
        <dbReference type="EMBL" id="CAG7876312.1"/>
    </source>
</evidence>
<accession>A0A8D9DMB0</accession>
<evidence type="ECO:0000313" key="2">
    <source>
        <dbReference type="Proteomes" id="UP000694005"/>
    </source>
</evidence>
<dbReference type="EMBL" id="LS974621">
    <property type="protein sequence ID" value="CAG7876312.1"/>
    <property type="molecule type" value="Genomic_DNA"/>
</dbReference>
<proteinExistence type="predicted"/>
<name>A0A8D9DMB0_BRACM</name>
<reference evidence="1 2" key="1">
    <citation type="submission" date="2021-07" db="EMBL/GenBank/DDBJ databases">
        <authorList>
            <consortium name="Genoscope - CEA"/>
            <person name="William W."/>
        </authorList>
    </citation>
    <scope>NUCLEOTIDE SEQUENCE [LARGE SCALE GENOMIC DNA]</scope>
</reference>
<organism evidence="1 2">
    <name type="scientific">Brassica campestris</name>
    <name type="common">Field mustard</name>
    <dbReference type="NCBI Taxonomy" id="3711"/>
    <lineage>
        <taxon>Eukaryota</taxon>
        <taxon>Viridiplantae</taxon>
        <taxon>Streptophyta</taxon>
        <taxon>Embryophyta</taxon>
        <taxon>Tracheophyta</taxon>
        <taxon>Spermatophyta</taxon>
        <taxon>Magnoliopsida</taxon>
        <taxon>eudicotyledons</taxon>
        <taxon>Gunneridae</taxon>
        <taxon>Pentapetalae</taxon>
        <taxon>rosids</taxon>
        <taxon>malvids</taxon>
        <taxon>Brassicales</taxon>
        <taxon>Brassicaceae</taxon>
        <taxon>Brassiceae</taxon>
        <taxon>Brassica</taxon>
    </lineage>
</organism>
<dbReference type="Proteomes" id="UP000694005">
    <property type="component" value="Chromosome A05"/>
</dbReference>
<sequence length="35" mass="4012">MKHNQWLKKASGASIMNICSIKPNLLTEVEGRRRT</sequence>
<gene>
    <name evidence="1" type="ORF">BRAPAZ1V2_A05P28330.2</name>
</gene>